<evidence type="ECO:0000256" key="3">
    <source>
        <dbReference type="ARBA" id="ARBA00023015"/>
    </source>
</evidence>
<dbReference type="InterPro" id="IPR005824">
    <property type="entry name" value="KOW"/>
</dbReference>
<evidence type="ECO:0000313" key="11">
    <source>
        <dbReference type="Proteomes" id="UP000030418"/>
    </source>
</evidence>
<dbReference type="EMBL" id="JPXY01000008">
    <property type="protein sequence ID" value="KGQ34053.1"/>
    <property type="molecule type" value="Genomic_DNA"/>
</dbReference>
<protein>
    <recommendedName>
        <fullName evidence="5 6">Transcription termination/antitermination protein NusG</fullName>
    </recommendedName>
</protein>
<dbReference type="SUPFAM" id="SSF50104">
    <property type="entry name" value="Translation proteins SH3-like domain"/>
    <property type="match status" value="1"/>
</dbReference>
<evidence type="ECO:0000256" key="6">
    <source>
        <dbReference type="NCBIfam" id="TIGR00922"/>
    </source>
</evidence>
<comment type="function">
    <text evidence="5 7">Participates in transcription elongation, termination and antitermination.</text>
</comment>
<dbReference type="Pfam" id="PF00467">
    <property type="entry name" value="KOW"/>
    <property type="match status" value="1"/>
</dbReference>
<comment type="similarity">
    <text evidence="5 7">Belongs to the NusG family.</text>
</comment>
<dbReference type="CDD" id="cd06091">
    <property type="entry name" value="KOW_NusG"/>
    <property type="match status" value="1"/>
</dbReference>
<dbReference type="GO" id="GO:0005829">
    <property type="term" value="C:cytosol"/>
    <property type="evidence" value="ECO:0007669"/>
    <property type="project" value="TreeGrafter"/>
</dbReference>
<dbReference type="PANTHER" id="PTHR30265">
    <property type="entry name" value="RHO-INTERACTING TRANSCRIPTION TERMINATION FACTOR NUSG"/>
    <property type="match status" value="1"/>
</dbReference>
<dbReference type="Gene3D" id="3.30.70.940">
    <property type="entry name" value="NusG, N-terminal domain"/>
    <property type="match status" value="1"/>
</dbReference>
<dbReference type="GO" id="GO:0032784">
    <property type="term" value="P:regulation of DNA-templated transcription elongation"/>
    <property type="evidence" value="ECO:0007669"/>
    <property type="project" value="InterPro"/>
</dbReference>
<dbReference type="AlphaFoldDB" id="A0A0A2XPB0"/>
<dbReference type="Proteomes" id="UP000030418">
    <property type="component" value="Unassembled WGS sequence"/>
</dbReference>
<dbReference type="Pfam" id="PF02357">
    <property type="entry name" value="NusG"/>
    <property type="match status" value="1"/>
</dbReference>
<dbReference type="NCBIfam" id="TIGR00922">
    <property type="entry name" value="nusG"/>
    <property type="match status" value="1"/>
</dbReference>
<keyword evidence="2 5" id="KW-0889">Transcription antitermination</keyword>
<name>A0A0A2XPB0_9PAST</name>
<dbReference type="PROSITE" id="PS01014">
    <property type="entry name" value="NUSG"/>
    <property type="match status" value="1"/>
</dbReference>
<keyword evidence="3 5" id="KW-0805">Transcription regulation</keyword>
<dbReference type="SMART" id="SM00739">
    <property type="entry name" value="KOW"/>
    <property type="match status" value="1"/>
</dbReference>
<dbReference type="PANTHER" id="PTHR30265:SF2">
    <property type="entry name" value="TRANSCRIPTION TERMINATION_ANTITERMINATION PROTEIN NUSG"/>
    <property type="match status" value="1"/>
</dbReference>
<dbReference type="SMART" id="SM00738">
    <property type="entry name" value="NGN"/>
    <property type="match status" value="1"/>
</dbReference>
<keyword evidence="4 5" id="KW-0804">Transcription</keyword>
<evidence type="ECO:0000256" key="1">
    <source>
        <dbReference type="ARBA" id="ARBA00022472"/>
    </source>
</evidence>
<keyword evidence="11" id="KW-1185">Reference proteome</keyword>
<dbReference type="GO" id="GO:0031564">
    <property type="term" value="P:transcription antitermination"/>
    <property type="evidence" value="ECO:0007669"/>
    <property type="project" value="UniProtKB-UniRule"/>
</dbReference>
<dbReference type="HAMAP" id="MF_00948">
    <property type="entry name" value="NusG"/>
    <property type="match status" value="1"/>
</dbReference>
<evidence type="ECO:0000256" key="7">
    <source>
        <dbReference type="RuleBase" id="RU000538"/>
    </source>
</evidence>
<keyword evidence="1 5" id="KW-0806">Transcription termination</keyword>
<dbReference type="InterPro" id="IPR043425">
    <property type="entry name" value="NusG-like"/>
</dbReference>
<evidence type="ECO:0000313" key="10">
    <source>
        <dbReference type="EMBL" id="KGQ34053.1"/>
    </source>
</evidence>
<dbReference type="Gene3D" id="2.30.30.30">
    <property type="match status" value="1"/>
</dbReference>
<organism evidence="10 11">
    <name type="scientific">Gallibacterium genomosp. 2</name>
    <dbReference type="NCBI Taxonomy" id="155517"/>
    <lineage>
        <taxon>Bacteria</taxon>
        <taxon>Pseudomonadati</taxon>
        <taxon>Pseudomonadota</taxon>
        <taxon>Gammaproteobacteria</taxon>
        <taxon>Pasteurellales</taxon>
        <taxon>Pasteurellaceae</taxon>
        <taxon>Gallibacterium</taxon>
    </lineage>
</organism>
<dbReference type="GO" id="GO:0006353">
    <property type="term" value="P:DNA-templated transcription termination"/>
    <property type="evidence" value="ECO:0007669"/>
    <property type="project" value="UniProtKB-UniRule"/>
</dbReference>
<evidence type="ECO:0000259" key="9">
    <source>
        <dbReference type="SMART" id="SM00739"/>
    </source>
</evidence>
<evidence type="ECO:0000259" key="8">
    <source>
        <dbReference type="SMART" id="SM00738"/>
    </source>
</evidence>
<dbReference type="CDD" id="cd09891">
    <property type="entry name" value="NGN_Bact_1"/>
    <property type="match status" value="1"/>
</dbReference>
<dbReference type="InterPro" id="IPR015869">
    <property type="entry name" value="Transcrpt_antiterm_NusG_bac_CS"/>
</dbReference>
<dbReference type="InterPro" id="IPR014722">
    <property type="entry name" value="Rib_uL2_dom2"/>
</dbReference>
<comment type="caution">
    <text evidence="10">The sequence shown here is derived from an EMBL/GenBank/DDBJ whole genome shotgun (WGS) entry which is preliminary data.</text>
</comment>
<sequence length="183" mass="20976">MSENTTQKRWYVLQAFSGFESRVATVLREYIKLHNMEELFGEVLVPTEEVVENVGGKRRKSERKFFPGYVLVQMVMNDDTWHLVRSVPRVMGFIGGTPDNPAPISNREAEMILNRLEQSSDKPRPKTMFQPGEEVRVKEGPFADFNGTVEEVDYEKSRLKVSVSIFGRATPVELDFSQVEKLS</sequence>
<feature type="domain" description="KOW" evidence="9">
    <location>
        <begin position="128"/>
        <end position="155"/>
    </location>
</feature>
<dbReference type="FunFam" id="2.30.30.30:FF:000002">
    <property type="entry name" value="Transcription termination/antitermination factor NusG"/>
    <property type="match status" value="1"/>
</dbReference>
<dbReference type="GO" id="GO:0006354">
    <property type="term" value="P:DNA-templated transcription elongation"/>
    <property type="evidence" value="ECO:0007669"/>
    <property type="project" value="UniProtKB-UniRule"/>
</dbReference>
<evidence type="ECO:0000256" key="2">
    <source>
        <dbReference type="ARBA" id="ARBA00022814"/>
    </source>
</evidence>
<dbReference type="PRINTS" id="PR00338">
    <property type="entry name" value="NUSGTNSCPFCT"/>
</dbReference>
<dbReference type="InterPro" id="IPR006645">
    <property type="entry name" value="NGN-like_dom"/>
</dbReference>
<dbReference type="SUPFAM" id="SSF82679">
    <property type="entry name" value="N-utilization substance G protein NusG, N-terminal domain"/>
    <property type="match status" value="1"/>
</dbReference>
<evidence type="ECO:0000256" key="4">
    <source>
        <dbReference type="ARBA" id="ARBA00023163"/>
    </source>
</evidence>
<dbReference type="RefSeq" id="WP_039133699.1">
    <property type="nucleotide sequence ID" value="NZ_JPXY01000008.1"/>
</dbReference>
<dbReference type="InterPro" id="IPR001062">
    <property type="entry name" value="Transcrpt_antiterm_NusG"/>
</dbReference>
<proteinExistence type="inferred from homology"/>
<accession>A0A0A2XPB0</accession>
<dbReference type="FunFam" id="3.30.70.940:FF:000001">
    <property type="entry name" value="Transcription termination/antitermination protein NusG"/>
    <property type="match status" value="1"/>
</dbReference>
<dbReference type="InterPro" id="IPR036735">
    <property type="entry name" value="NGN_dom_sf"/>
</dbReference>
<dbReference type="InterPro" id="IPR008991">
    <property type="entry name" value="Translation_prot_SH3-like_sf"/>
</dbReference>
<reference evidence="10 11" key="1">
    <citation type="submission" date="2014-08" db="EMBL/GenBank/DDBJ databases">
        <title>Chaperone-usher fimbriae in a diverse selection of Gallibacterium genomes.</title>
        <authorList>
            <person name="Kudirkiene E."/>
            <person name="Bager R.J."/>
            <person name="Johnson T.J."/>
            <person name="Bojesen A.M."/>
        </authorList>
    </citation>
    <scope>NUCLEOTIDE SEQUENCE [LARGE SCALE GENOMIC DNA]</scope>
    <source>
        <strain evidence="10 11">CCM5976</strain>
    </source>
</reference>
<dbReference type="InterPro" id="IPR047050">
    <property type="entry name" value="NGN"/>
</dbReference>
<gene>
    <name evidence="5 10" type="primary">nusG</name>
    <name evidence="10" type="ORF">P375_01880</name>
</gene>
<feature type="domain" description="NusG-like N-terminal" evidence="8">
    <location>
        <begin position="7"/>
        <end position="116"/>
    </location>
</feature>
<evidence type="ECO:0000256" key="5">
    <source>
        <dbReference type="HAMAP-Rule" id="MF_00948"/>
    </source>
</evidence>